<dbReference type="AlphaFoldDB" id="A0A4R3KJP2"/>
<dbReference type="GO" id="GO:0009986">
    <property type="term" value="C:cell surface"/>
    <property type="evidence" value="ECO:0007669"/>
    <property type="project" value="UniProtKB-SubCell"/>
</dbReference>
<reference evidence="5 6" key="1">
    <citation type="submission" date="2019-03" db="EMBL/GenBank/DDBJ databases">
        <title>Genomic Encyclopedia of Type Strains, Phase IV (KMG-IV): sequencing the most valuable type-strain genomes for metagenomic binning, comparative biology and taxonomic classification.</title>
        <authorList>
            <person name="Goeker M."/>
        </authorList>
    </citation>
    <scope>NUCLEOTIDE SEQUENCE [LARGE SCALE GENOMIC DNA]</scope>
    <source>
        <strain evidence="5 6">DSM 23802</strain>
    </source>
</reference>
<gene>
    <name evidence="5" type="ORF">EDD72_10223</name>
</gene>
<name>A0A4R3KJP2_9BACI</name>
<evidence type="ECO:0000256" key="2">
    <source>
        <dbReference type="ARBA" id="ARBA00022481"/>
    </source>
</evidence>
<keyword evidence="6" id="KW-1185">Reference proteome</keyword>
<evidence type="ECO:0000256" key="3">
    <source>
        <dbReference type="ARBA" id="ARBA00023287"/>
    </source>
</evidence>
<dbReference type="GO" id="GO:0030420">
    <property type="term" value="P:establishment of competence for transformation"/>
    <property type="evidence" value="ECO:0007669"/>
    <property type="project" value="UniProtKB-KW"/>
</dbReference>
<dbReference type="PROSITE" id="PS00409">
    <property type="entry name" value="PROKAR_NTER_METHYL"/>
    <property type="match status" value="1"/>
</dbReference>
<evidence type="ECO:0000256" key="4">
    <source>
        <dbReference type="SAM" id="Phobius"/>
    </source>
</evidence>
<comment type="caution">
    <text evidence="5">The sequence shown here is derived from an EMBL/GenBank/DDBJ whole genome shotgun (WGS) entry which is preliminary data.</text>
</comment>
<dbReference type="RefSeq" id="WP_132766849.1">
    <property type="nucleotide sequence ID" value="NZ_SMAB01000002.1"/>
</dbReference>
<dbReference type="GO" id="GO:0015627">
    <property type="term" value="C:type II protein secretion system complex"/>
    <property type="evidence" value="ECO:0007669"/>
    <property type="project" value="InterPro"/>
</dbReference>
<comment type="subcellular location">
    <subcellularLocation>
        <location evidence="1">Cell surface</location>
    </subcellularLocation>
</comment>
<dbReference type="Pfam" id="PF07963">
    <property type="entry name" value="N_methyl"/>
    <property type="match status" value="1"/>
</dbReference>
<dbReference type="InterPro" id="IPR045584">
    <property type="entry name" value="Pilin-like"/>
</dbReference>
<keyword evidence="4" id="KW-1133">Transmembrane helix</keyword>
<dbReference type="Gene3D" id="3.30.700.10">
    <property type="entry name" value="Glycoprotein, Type 4 Pilin"/>
    <property type="match status" value="1"/>
</dbReference>
<proteinExistence type="predicted"/>
<keyword evidence="4" id="KW-0812">Transmembrane</keyword>
<dbReference type="InterPro" id="IPR000983">
    <property type="entry name" value="Bac_GSPG_pilin"/>
</dbReference>
<evidence type="ECO:0000313" key="5">
    <source>
        <dbReference type="EMBL" id="TCS83985.1"/>
    </source>
</evidence>
<feature type="transmembrane region" description="Helical" evidence="4">
    <location>
        <begin position="12"/>
        <end position="33"/>
    </location>
</feature>
<keyword evidence="2" id="KW-0488">Methylation</keyword>
<keyword evidence="4" id="KW-0472">Membrane</keyword>
<dbReference type="Proteomes" id="UP000295788">
    <property type="component" value="Unassembled WGS sequence"/>
</dbReference>
<dbReference type="OrthoDB" id="1798043at2"/>
<evidence type="ECO:0000313" key="6">
    <source>
        <dbReference type="Proteomes" id="UP000295788"/>
    </source>
</evidence>
<dbReference type="EMBL" id="SMAB01000002">
    <property type="protein sequence ID" value="TCS83985.1"/>
    <property type="molecule type" value="Genomic_DNA"/>
</dbReference>
<dbReference type="InterPro" id="IPR012902">
    <property type="entry name" value="N_methyl_site"/>
</dbReference>
<dbReference type="PRINTS" id="PR00813">
    <property type="entry name" value="BCTERIALGSPG"/>
</dbReference>
<accession>A0A4R3KJP2</accession>
<dbReference type="PANTHER" id="PTHR30093">
    <property type="entry name" value="GENERAL SECRETION PATHWAY PROTEIN G"/>
    <property type="match status" value="1"/>
</dbReference>
<dbReference type="GO" id="GO:0015628">
    <property type="term" value="P:protein secretion by the type II secretion system"/>
    <property type="evidence" value="ECO:0007669"/>
    <property type="project" value="InterPro"/>
</dbReference>
<keyword evidence="3" id="KW-0178">Competence</keyword>
<protein>
    <submittedName>
        <fullName evidence="5">Competence protein ComGC</fullName>
    </submittedName>
</protein>
<dbReference type="SUPFAM" id="SSF54523">
    <property type="entry name" value="Pili subunits"/>
    <property type="match status" value="1"/>
</dbReference>
<evidence type="ECO:0000256" key="1">
    <source>
        <dbReference type="ARBA" id="ARBA00004241"/>
    </source>
</evidence>
<organism evidence="5 6">
    <name type="scientific">Tepidibacillus fermentans</name>
    <dbReference type="NCBI Taxonomy" id="1281767"/>
    <lineage>
        <taxon>Bacteria</taxon>
        <taxon>Bacillati</taxon>
        <taxon>Bacillota</taxon>
        <taxon>Bacilli</taxon>
        <taxon>Bacillales</taxon>
        <taxon>Bacillaceae</taxon>
        <taxon>Tepidibacillus</taxon>
    </lineage>
</organism>
<dbReference type="NCBIfam" id="TIGR02532">
    <property type="entry name" value="IV_pilin_GFxxxE"/>
    <property type="match status" value="1"/>
</dbReference>
<sequence length="125" mass="13689">MKMITSVKKNNKGFTLIEILVVIFIIGIILAIATPNLKASGEKAQKKACLANQKLIQVQLENYYLEHHAYPNSSTFVTDLAKEGLLNSVITCPSGGTYSFDPNYVDPSTNLTRVKVSCSIASHNE</sequence>